<organism evidence="6 7">
    <name type="scientific">Sedimentisphaera cyanobacteriorum</name>
    <dbReference type="NCBI Taxonomy" id="1940790"/>
    <lineage>
        <taxon>Bacteria</taxon>
        <taxon>Pseudomonadati</taxon>
        <taxon>Planctomycetota</taxon>
        <taxon>Phycisphaerae</taxon>
        <taxon>Sedimentisphaerales</taxon>
        <taxon>Sedimentisphaeraceae</taxon>
        <taxon>Sedimentisphaera</taxon>
    </lineage>
</organism>
<evidence type="ECO:0000256" key="1">
    <source>
        <dbReference type="ARBA" id="ARBA00004141"/>
    </source>
</evidence>
<accession>A0A1Q2HPW3</accession>
<evidence type="ECO:0000313" key="6">
    <source>
        <dbReference type="EMBL" id="AQQ09468.1"/>
    </source>
</evidence>
<evidence type="ECO:0000256" key="3">
    <source>
        <dbReference type="ARBA" id="ARBA00022989"/>
    </source>
</evidence>
<keyword evidence="7" id="KW-1185">Reference proteome</keyword>
<dbReference type="EMBL" id="CP019633">
    <property type="protein sequence ID" value="AQQ09468.1"/>
    <property type="molecule type" value="Genomic_DNA"/>
</dbReference>
<reference evidence="7" key="1">
    <citation type="submission" date="2017-02" db="EMBL/GenBank/DDBJ databases">
        <title>Comparative genomics and description of representatives of a novel lineage of planctomycetes thriving in anoxic sediments.</title>
        <authorList>
            <person name="Spring S."/>
            <person name="Bunk B."/>
            <person name="Sproer C."/>
            <person name="Klenk H.-P."/>
        </authorList>
    </citation>
    <scope>NUCLEOTIDE SEQUENCE [LARGE SCALE GENOMIC DNA]</scope>
    <source>
        <strain evidence="7">L21-RPul-D3</strain>
    </source>
</reference>
<evidence type="ECO:0000256" key="4">
    <source>
        <dbReference type="ARBA" id="ARBA00023136"/>
    </source>
</evidence>
<sequence>MIVIGLFAVITLAILAEAIVKPNFYKYVIMLFSMVSGLVFAFSFFEPLSKIVSKINWFPAAAEGLSFVLIFGISFAILKLLGDFTIRPELKLPDIVNRSFSALFSLIFSFFVTGMIIVFLSMMPMESKYPYPRYANKPIVTNSNYEIAPDNTFLNLDSAVTGFYNMLSAGSLSGDKNFGIVHDNFIDTNFLDRALYEEGVSPIAGEKAIDVPNTPQAVRKAPKLMKYDEVNQVVKKISGKQMFLVKVEISQDKVKNGGIIEKGGGYEIGPAQLRLICNKNYADMFKGDGLSVFPVGYVTDNSKFKKFDLKSKFNLLPHKPDKNKNAVLDVGFYVPEGYVPVALELRQDDIARVPNVNAEPEEEQSEQNG</sequence>
<feature type="transmembrane region" description="Helical" evidence="5">
    <location>
        <begin position="57"/>
        <end position="82"/>
    </location>
</feature>
<feature type="transmembrane region" description="Helical" evidence="5">
    <location>
        <begin position="28"/>
        <end position="45"/>
    </location>
</feature>
<dbReference type="Proteomes" id="UP000188273">
    <property type="component" value="Chromosome"/>
</dbReference>
<evidence type="ECO:0000256" key="5">
    <source>
        <dbReference type="SAM" id="Phobius"/>
    </source>
</evidence>
<keyword evidence="4 5" id="KW-0472">Membrane</keyword>
<keyword evidence="3 5" id="KW-1133">Transmembrane helix</keyword>
<comment type="subcellular location">
    <subcellularLocation>
        <location evidence="1">Membrane</location>
        <topology evidence="1">Multi-pass membrane protein</topology>
    </subcellularLocation>
</comment>
<evidence type="ECO:0000256" key="2">
    <source>
        <dbReference type="ARBA" id="ARBA00022692"/>
    </source>
</evidence>
<dbReference type="GO" id="GO:0009403">
    <property type="term" value="P:toxin biosynthetic process"/>
    <property type="evidence" value="ECO:0007669"/>
    <property type="project" value="InterPro"/>
</dbReference>
<dbReference type="InterPro" id="IPR003825">
    <property type="entry name" value="Colicin-V_CvpA"/>
</dbReference>
<dbReference type="OrthoDB" id="287666at2"/>
<protein>
    <submittedName>
        <fullName evidence="6">Colicin V production protein</fullName>
    </submittedName>
</protein>
<dbReference type="STRING" id="1940790.L21SP3_01273"/>
<dbReference type="KEGG" id="pbu:L21SP3_01273"/>
<feature type="transmembrane region" description="Helical" evidence="5">
    <location>
        <begin position="102"/>
        <end position="123"/>
    </location>
</feature>
<name>A0A1Q2HPW3_9BACT</name>
<proteinExistence type="predicted"/>
<dbReference type="GO" id="GO:0016020">
    <property type="term" value="C:membrane"/>
    <property type="evidence" value="ECO:0007669"/>
    <property type="project" value="UniProtKB-SubCell"/>
</dbReference>
<evidence type="ECO:0000313" key="7">
    <source>
        <dbReference type="Proteomes" id="UP000188273"/>
    </source>
</evidence>
<dbReference type="RefSeq" id="WP_077540062.1">
    <property type="nucleotide sequence ID" value="NZ_CP019633.1"/>
</dbReference>
<gene>
    <name evidence="6" type="ORF">L21SP3_01273</name>
</gene>
<dbReference type="AlphaFoldDB" id="A0A1Q2HPW3"/>
<keyword evidence="2 5" id="KW-0812">Transmembrane</keyword>
<dbReference type="Pfam" id="PF02674">
    <property type="entry name" value="Colicin_V"/>
    <property type="match status" value="1"/>
</dbReference>